<name>A0A4T0C0G2_AURPU</name>
<dbReference type="SUPFAM" id="SSF52266">
    <property type="entry name" value="SGNH hydrolase"/>
    <property type="match status" value="1"/>
</dbReference>
<sequence length="343" mass="37540">MARHFHLLHLVLDRANMVWESSVTLVAAALALSNLVNGLPNSHPSKSHYPGWAGIKHIFAFGDSYTTTGFNVSLAQPSPANPLGNPTYPGYTSSNGPNWVDYLTTTYNKSFIETINLAYGGATVDSTLVAPYKPTVLSVKEQVQTEYLPIYASQSSIFPWTSDDTLFTIFIGINDIGNSYSSQNATLTPTIFSELSGLVDQLYSTGARNFLFLNVPPVDQSPLTQAAGPASQALEASAISDWNSRVVSLSKSLTHRHSDVTSFVFDTNKVFSRVIEHPCAYPQTCAYQNTTQYCEAYQNGTPTPTSFNATCGVSVDKYLWLNSLHPTFRMHEAIASQIVKLIK</sequence>
<dbReference type="Proteomes" id="UP000308724">
    <property type="component" value="Unassembled WGS sequence"/>
</dbReference>
<dbReference type="InterPro" id="IPR051058">
    <property type="entry name" value="GDSL_Est/Lipase"/>
</dbReference>
<dbReference type="CDD" id="cd01846">
    <property type="entry name" value="fatty_acyltransferase_like"/>
    <property type="match status" value="1"/>
</dbReference>
<dbReference type="AlphaFoldDB" id="A0A4T0C0G2"/>
<organism evidence="2 3">
    <name type="scientific">Aureobasidium pullulans</name>
    <name type="common">Black yeast</name>
    <name type="synonym">Pullularia pullulans</name>
    <dbReference type="NCBI Taxonomy" id="5580"/>
    <lineage>
        <taxon>Eukaryota</taxon>
        <taxon>Fungi</taxon>
        <taxon>Dikarya</taxon>
        <taxon>Ascomycota</taxon>
        <taxon>Pezizomycotina</taxon>
        <taxon>Dothideomycetes</taxon>
        <taxon>Dothideomycetidae</taxon>
        <taxon>Dothideales</taxon>
        <taxon>Saccotheciaceae</taxon>
        <taxon>Aureobasidium</taxon>
    </lineage>
</organism>
<dbReference type="EMBL" id="QZBZ01000034">
    <property type="protein sequence ID" value="TIA40268.1"/>
    <property type="molecule type" value="Genomic_DNA"/>
</dbReference>
<accession>A0A4T0C0G2</accession>
<comment type="caution">
    <text evidence="2">The sequence shown here is derived from an EMBL/GenBank/DDBJ whole genome shotgun (WGS) entry which is preliminary data.</text>
</comment>
<evidence type="ECO:0000313" key="2">
    <source>
        <dbReference type="EMBL" id="TIA40268.1"/>
    </source>
</evidence>
<dbReference type="PANTHER" id="PTHR45648:SF22">
    <property type="entry name" value="GDSL LIPASE_ACYLHYDROLASE FAMILY PROTEIN (AFU_ORTHOLOGUE AFUA_4G14700)"/>
    <property type="match status" value="1"/>
</dbReference>
<proteinExistence type="predicted"/>
<gene>
    <name evidence="2" type="ORF">D6C78_02655</name>
</gene>
<dbReference type="InterPro" id="IPR036514">
    <property type="entry name" value="SGNH_hydro_sf"/>
</dbReference>
<dbReference type="Pfam" id="PF00657">
    <property type="entry name" value="Lipase_GDSL"/>
    <property type="match status" value="1"/>
</dbReference>
<keyword evidence="1" id="KW-0378">Hydrolase</keyword>
<dbReference type="PANTHER" id="PTHR45648">
    <property type="entry name" value="GDSL LIPASE/ACYLHYDROLASE FAMILY PROTEIN (AFU_ORTHOLOGUE AFUA_4G14700)"/>
    <property type="match status" value="1"/>
</dbReference>
<evidence type="ECO:0000313" key="3">
    <source>
        <dbReference type="Proteomes" id="UP000308724"/>
    </source>
</evidence>
<evidence type="ECO:0000256" key="1">
    <source>
        <dbReference type="ARBA" id="ARBA00022801"/>
    </source>
</evidence>
<protein>
    <recommendedName>
        <fullName evidence="4">GDSL lipase/acylhydrolase family protein</fullName>
    </recommendedName>
</protein>
<dbReference type="GO" id="GO:0016788">
    <property type="term" value="F:hydrolase activity, acting on ester bonds"/>
    <property type="evidence" value="ECO:0007669"/>
    <property type="project" value="InterPro"/>
</dbReference>
<dbReference type="InterPro" id="IPR001087">
    <property type="entry name" value="GDSL"/>
</dbReference>
<reference evidence="2 3" key="1">
    <citation type="submission" date="2018-10" db="EMBL/GenBank/DDBJ databases">
        <title>Fifty Aureobasidium pullulans genomes reveal a recombining polyextremotolerant generalist.</title>
        <authorList>
            <person name="Gostincar C."/>
            <person name="Turk M."/>
            <person name="Zajc J."/>
            <person name="Gunde-Cimerman N."/>
        </authorList>
    </citation>
    <scope>NUCLEOTIDE SEQUENCE [LARGE SCALE GENOMIC DNA]</scope>
    <source>
        <strain evidence="2 3">EXF-1645</strain>
    </source>
</reference>
<evidence type="ECO:0008006" key="4">
    <source>
        <dbReference type="Google" id="ProtNLM"/>
    </source>
</evidence>
<dbReference type="Gene3D" id="3.40.50.1110">
    <property type="entry name" value="SGNH hydrolase"/>
    <property type="match status" value="1"/>
</dbReference>